<evidence type="ECO:0000256" key="1">
    <source>
        <dbReference type="ARBA" id="ARBA00022676"/>
    </source>
</evidence>
<keyword evidence="3" id="KW-0548">Nucleotidyltransferase</keyword>
<dbReference type="AlphaFoldDB" id="A0A1X7VCZ2"/>
<sequence>MLTESSSISLEFTSGEKKTEFTLLYSTDYPSGTVVTNSIDPGAVKSYDQPLSNIFIDICKEWCKDHEIPLPPECATTNSSLPPSTTFTPQLSTQISIASSIASSELTDSSDVDYFDDGMMDDDDEEDFVNPLILKDIELIKELHGDNCIEHKLHAGINEMDILLYIDMGFLDGHTASAWGVDSSIPIVLHFHFQSASEYLDGPEPKIEVYQSSISSKEKRKFGLGTQIQKLVETFISTNWKSTSNYHLKQEYEKVSSTDQSKVTPTNTPPSSIPDESSNSHKLLLMGFSPSSVRQALVMCGEKIERAIHLLTTGELIDEEEEGKGLEEEVVKEKEEKPVSFRRQDSQGARATVSLHHSIEDVKIRPSLENGFLCQIMKYTLNRIPSLNEFCVICDERHVLETGLLRPCVCTRELCVFAFQTLGVMADAAESVATDASVVDLLIAMCNAATNSSRASLILDQFPSIVDPSNPHRLAMDPSTKDFNQAKVVMIVATNRAYIVMLPEDRQLKSMDTKYQFLLISSPPAKEMAFQQAKLKHGSTFAFHGSSIENWHSIMRKGLINASGTKYQLNGAAYGSGIYLSPHAMTSFGYSNRYYYDPSSQKKGSSGKQLETLAGKLNITCIALCEVVTSKELRRSGDIWVCSNSEHVVTRFFFVYDTNSATSEASSLHTETNRAFKQEIMHAVALAKKMKLDNSTASKTK</sequence>
<dbReference type="eggNOG" id="ENOG502QPRC">
    <property type="taxonomic scope" value="Eukaryota"/>
</dbReference>
<dbReference type="Gene3D" id="3.90.228.10">
    <property type="match status" value="1"/>
</dbReference>
<dbReference type="InterPro" id="IPR015940">
    <property type="entry name" value="UBA"/>
</dbReference>
<evidence type="ECO:0000256" key="4">
    <source>
        <dbReference type="ARBA" id="ARBA00023027"/>
    </source>
</evidence>
<accession>A0A1X7VCZ2</accession>
<evidence type="ECO:0000256" key="6">
    <source>
        <dbReference type="RuleBase" id="RU362114"/>
    </source>
</evidence>
<evidence type="ECO:0000256" key="5">
    <source>
        <dbReference type="ARBA" id="ARBA00024347"/>
    </source>
</evidence>
<dbReference type="PROSITE" id="PS51059">
    <property type="entry name" value="PARP_CATALYTIC"/>
    <property type="match status" value="1"/>
</dbReference>
<dbReference type="EC" id="2.4.2.-" evidence="6"/>
<dbReference type="InterPro" id="IPR051838">
    <property type="entry name" value="ARTD_PARP"/>
</dbReference>
<feature type="domain" description="UBA" evidence="8">
    <location>
        <begin position="273"/>
        <end position="314"/>
    </location>
</feature>
<evidence type="ECO:0000259" key="9">
    <source>
        <dbReference type="PROSITE" id="PS51059"/>
    </source>
</evidence>
<dbReference type="SUPFAM" id="SSF56399">
    <property type="entry name" value="ADP-ribosylation"/>
    <property type="match status" value="1"/>
</dbReference>
<evidence type="ECO:0000256" key="2">
    <source>
        <dbReference type="ARBA" id="ARBA00022679"/>
    </source>
</evidence>
<dbReference type="STRING" id="400682.A0A1X7VCZ2"/>
<keyword evidence="4 6" id="KW-0520">NAD</keyword>
<feature type="domain" description="PARP catalytic" evidence="9">
    <location>
        <begin position="460"/>
        <end position="701"/>
    </location>
</feature>
<organism evidence="10">
    <name type="scientific">Amphimedon queenslandica</name>
    <name type="common">Sponge</name>
    <dbReference type="NCBI Taxonomy" id="400682"/>
    <lineage>
        <taxon>Eukaryota</taxon>
        <taxon>Metazoa</taxon>
        <taxon>Porifera</taxon>
        <taxon>Demospongiae</taxon>
        <taxon>Heteroscleromorpha</taxon>
        <taxon>Haplosclerida</taxon>
        <taxon>Niphatidae</taxon>
        <taxon>Amphimedon</taxon>
    </lineage>
</organism>
<dbReference type="InParanoid" id="A0A1X7VCZ2"/>
<dbReference type="GO" id="GO:0003950">
    <property type="term" value="F:NAD+ poly-ADP-ribosyltransferase activity"/>
    <property type="evidence" value="ECO:0007669"/>
    <property type="project" value="UniProtKB-UniRule"/>
</dbReference>
<evidence type="ECO:0000256" key="7">
    <source>
        <dbReference type="SAM" id="MobiDB-lite"/>
    </source>
</evidence>
<comment type="similarity">
    <text evidence="5">Belongs to the ARTD/PARP family.</text>
</comment>
<feature type="region of interest" description="Disordered" evidence="7">
    <location>
        <begin position="322"/>
        <end position="345"/>
    </location>
</feature>
<feature type="region of interest" description="Disordered" evidence="7">
    <location>
        <begin position="255"/>
        <end position="279"/>
    </location>
</feature>
<keyword evidence="1 6" id="KW-0328">Glycosyltransferase</keyword>
<dbReference type="Gene3D" id="1.10.8.10">
    <property type="entry name" value="DNA helicase RuvA subunit, C-terminal domain"/>
    <property type="match status" value="1"/>
</dbReference>
<evidence type="ECO:0000313" key="10">
    <source>
        <dbReference type="EnsemblMetazoa" id="Aqu2.1.37863_001"/>
    </source>
</evidence>
<dbReference type="InterPro" id="IPR012317">
    <property type="entry name" value="Poly(ADP-ribose)pol_cat_dom"/>
</dbReference>
<evidence type="ECO:0000256" key="3">
    <source>
        <dbReference type="ARBA" id="ARBA00022695"/>
    </source>
</evidence>
<dbReference type="CDD" id="cd14270">
    <property type="entry name" value="UBA"/>
    <property type="match status" value="1"/>
</dbReference>
<dbReference type="OrthoDB" id="109543at2759"/>
<keyword evidence="2 6" id="KW-0808">Transferase</keyword>
<dbReference type="InterPro" id="IPR009060">
    <property type="entry name" value="UBA-like_sf"/>
</dbReference>
<dbReference type="PANTHER" id="PTHR21328">
    <property type="entry name" value="POLY ADP-RIBOSE POLYMERASE FAMILY, MEMBER PARP"/>
    <property type="match status" value="1"/>
</dbReference>
<reference evidence="10" key="1">
    <citation type="submission" date="2017-05" db="UniProtKB">
        <authorList>
            <consortium name="EnsemblMetazoa"/>
        </authorList>
    </citation>
    <scope>IDENTIFICATION</scope>
</reference>
<protein>
    <recommendedName>
        <fullName evidence="6">Poly [ADP-ribose] polymerase</fullName>
        <shortName evidence="6">PARP</shortName>
        <ecNumber evidence="6">2.4.2.-</ecNumber>
    </recommendedName>
</protein>
<dbReference type="Pfam" id="PF00644">
    <property type="entry name" value="PARP"/>
    <property type="match status" value="1"/>
</dbReference>
<dbReference type="SUPFAM" id="SSF46934">
    <property type="entry name" value="UBA-like"/>
    <property type="match status" value="1"/>
</dbReference>
<feature type="compositionally biased region" description="Polar residues" evidence="7">
    <location>
        <begin position="257"/>
        <end position="266"/>
    </location>
</feature>
<dbReference type="EnsemblMetazoa" id="Aqu2.1.37863_001">
    <property type="protein sequence ID" value="Aqu2.1.37863_001"/>
    <property type="gene ID" value="Aqu2.1.37863"/>
</dbReference>
<dbReference type="GO" id="GO:0016779">
    <property type="term" value="F:nucleotidyltransferase activity"/>
    <property type="evidence" value="ECO:0007669"/>
    <property type="project" value="UniProtKB-KW"/>
</dbReference>
<feature type="compositionally biased region" description="Basic and acidic residues" evidence="7">
    <location>
        <begin position="323"/>
        <end position="345"/>
    </location>
</feature>
<name>A0A1X7VCZ2_AMPQE</name>
<dbReference type="PROSITE" id="PS50030">
    <property type="entry name" value="UBA"/>
    <property type="match status" value="1"/>
</dbReference>
<proteinExistence type="inferred from homology"/>
<evidence type="ECO:0000259" key="8">
    <source>
        <dbReference type="PROSITE" id="PS50030"/>
    </source>
</evidence>